<dbReference type="AlphaFoldDB" id="A0A326U3H8"/>
<dbReference type="SMART" id="SM00028">
    <property type="entry name" value="TPR"/>
    <property type="match status" value="4"/>
</dbReference>
<dbReference type="SUPFAM" id="SSF52540">
    <property type="entry name" value="P-loop containing nucleoside triphosphate hydrolases"/>
    <property type="match status" value="1"/>
</dbReference>
<evidence type="ECO:0000313" key="4">
    <source>
        <dbReference type="Proteomes" id="UP000248806"/>
    </source>
</evidence>
<evidence type="ECO:0000259" key="2">
    <source>
        <dbReference type="SMART" id="SM00382"/>
    </source>
</evidence>
<sequence>MKTDRDIILPTNQLIEQAQTSLHEQLVSLTPFGIIATKPPATDPPMTMQRADEVHILLRMVSDTETSSVVLTGNPGAGKSTLAALLYNGFELSKRSGLPAPRYLVWLGLSPFTTIPDMIAAILQGLEYPVEDFVLLRPAEQIQVLLQALRRPQESALVILDQFEALLYSDTSQSGGGRGMLPLFLEMLQQDIGTSRIILTSYQSPFDERLEIPRVRSCLISRISIPEGLGLLHERGLRASPEELSLIWQRCTGHIFSLVLFNAVVQLSGISVSYLLNSPDYRPLWSGDVTMQLIATLYHFLNPTQFALFQAMSLFYQPVPLQALIAIVTGNNQIQKQSSQYLLFEKELDTLVQLSLVQCSTDRFGTPCYMLHSLLRQYMFENFLDSNPQRRGESLTAYGITSPLSQVPSGSDGVRSAIAAGHKRVATYYQELARTAYPPKGKRQKMHDVEPLIAAVRHLCLGGFWQEACDLLFAEGLHENLIQWGAWNTLIGIYTSLLPPFGDIAARDQGIVASYVAMLYARLGEFPQSQSYFEQALSLQRRIGDRKGEVATLVNQGEMFRLARDLEHALNCFEAASQLNAGSDRQVQCVILHNMGLLYHQIKDFDQAYQCYIEALDIINETNAPESAGMVLTNLGMLLYQQKQFKKALAILLTALRIRKKVQDTSVVVLEKFLKAVEQKLGPEKYGILCQEAKEMQKQVLSRILPAHPLP</sequence>
<organism evidence="3 4">
    <name type="scientific">Thermosporothrix hazakensis</name>
    <dbReference type="NCBI Taxonomy" id="644383"/>
    <lineage>
        <taxon>Bacteria</taxon>
        <taxon>Bacillati</taxon>
        <taxon>Chloroflexota</taxon>
        <taxon>Ktedonobacteria</taxon>
        <taxon>Ktedonobacterales</taxon>
        <taxon>Thermosporotrichaceae</taxon>
        <taxon>Thermosporothrix</taxon>
    </lineage>
</organism>
<gene>
    <name evidence="3" type="ORF">EI42_03797</name>
</gene>
<dbReference type="InterPro" id="IPR011990">
    <property type="entry name" value="TPR-like_helical_dom_sf"/>
</dbReference>
<name>A0A326U3H8_THEHA</name>
<evidence type="ECO:0000256" key="1">
    <source>
        <dbReference type="PROSITE-ProRule" id="PRU00339"/>
    </source>
</evidence>
<dbReference type="RefSeq" id="WP_170142743.1">
    <property type="nucleotide sequence ID" value="NZ_BIFX01000001.1"/>
</dbReference>
<dbReference type="SUPFAM" id="SSF48452">
    <property type="entry name" value="TPR-like"/>
    <property type="match status" value="1"/>
</dbReference>
<evidence type="ECO:0000313" key="3">
    <source>
        <dbReference type="EMBL" id="PZW26645.1"/>
    </source>
</evidence>
<accession>A0A326U3H8</accession>
<dbReference type="InterPro" id="IPR003593">
    <property type="entry name" value="AAA+_ATPase"/>
</dbReference>
<comment type="caution">
    <text evidence="3">The sequence shown here is derived from an EMBL/GenBank/DDBJ whole genome shotgun (WGS) entry which is preliminary data.</text>
</comment>
<feature type="domain" description="AAA+ ATPase" evidence="2">
    <location>
        <begin position="65"/>
        <end position="227"/>
    </location>
</feature>
<keyword evidence="4" id="KW-1185">Reference proteome</keyword>
<feature type="repeat" description="TPR" evidence="1">
    <location>
        <begin position="589"/>
        <end position="622"/>
    </location>
</feature>
<reference evidence="3 4" key="1">
    <citation type="submission" date="2018-06" db="EMBL/GenBank/DDBJ databases">
        <title>Genomic Encyclopedia of Archaeal and Bacterial Type Strains, Phase II (KMG-II): from individual species to whole genera.</title>
        <authorList>
            <person name="Goeker M."/>
        </authorList>
    </citation>
    <scope>NUCLEOTIDE SEQUENCE [LARGE SCALE GENOMIC DNA]</scope>
    <source>
        <strain evidence="3 4">ATCC BAA-1881</strain>
    </source>
</reference>
<keyword evidence="1" id="KW-0802">TPR repeat</keyword>
<dbReference type="InterPro" id="IPR019734">
    <property type="entry name" value="TPR_rpt"/>
</dbReference>
<dbReference type="PANTHER" id="PTHR10098">
    <property type="entry name" value="RAPSYN-RELATED"/>
    <property type="match status" value="1"/>
</dbReference>
<protein>
    <submittedName>
        <fullName evidence="3">Tetratricopeptide (TPR) repeat protein</fullName>
    </submittedName>
</protein>
<dbReference type="Pfam" id="PF13424">
    <property type="entry name" value="TPR_12"/>
    <property type="match status" value="2"/>
</dbReference>
<dbReference type="Proteomes" id="UP000248806">
    <property type="component" value="Unassembled WGS sequence"/>
</dbReference>
<dbReference type="SMART" id="SM00382">
    <property type="entry name" value="AAA"/>
    <property type="match status" value="1"/>
</dbReference>
<dbReference type="PROSITE" id="PS50005">
    <property type="entry name" value="TPR"/>
    <property type="match status" value="1"/>
</dbReference>
<dbReference type="InterPro" id="IPR027417">
    <property type="entry name" value="P-loop_NTPase"/>
</dbReference>
<dbReference type="EMBL" id="QKUF01000014">
    <property type="protein sequence ID" value="PZW26645.1"/>
    <property type="molecule type" value="Genomic_DNA"/>
</dbReference>
<dbReference type="Gene3D" id="3.40.50.300">
    <property type="entry name" value="P-loop containing nucleotide triphosphate hydrolases"/>
    <property type="match status" value="1"/>
</dbReference>
<proteinExistence type="predicted"/>
<dbReference type="Gene3D" id="1.25.40.10">
    <property type="entry name" value="Tetratricopeptide repeat domain"/>
    <property type="match status" value="1"/>
</dbReference>